<evidence type="ECO:0000313" key="3">
    <source>
        <dbReference type="EMBL" id="CAB4187340.1"/>
    </source>
</evidence>
<organism evidence="3">
    <name type="scientific">uncultured Caudovirales phage</name>
    <dbReference type="NCBI Taxonomy" id="2100421"/>
    <lineage>
        <taxon>Viruses</taxon>
        <taxon>Duplodnaviria</taxon>
        <taxon>Heunggongvirae</taxon>
        <taxon>Uroviricota</taxon>
        <taxon>Caudoviricetes</taxon>
        <taxon>Peduoviridae</taxon>
        <taxon>Maltschvirus</taxon>
        <taxon>Maltschvirus maltsch</taxon>
    </lineage>
</organism>
<evidence type="ECO:0000256" key="2">
    <source>
        <dbReference type="SAM" id="Phobius"/>
    </source>
</evidence>
<feature type="transmembrane region" description="Helical" evidence="2">
    <location>
        <begin position="29"/>
        <end position="53"/>
    </location>
</feature>
<evidence type="ECO:0000256" key="1">
    <source>
        <dbReference type="SAM" id="MobiDB-lite"/>
    </source>
</evidence>
<proteinExistence type="predicted"/>
<protein>
    <submittedName>
        <fullName evidence="3">Tip attachment protein J</fullName>
    </submittedName>
</protein>
<accession>A0A6J5QS48</accession>
<feature type="compositionally biased region" description="Polar residues" evidence="1">
    <location>
        <begin position="64"/>
        <end position="83"/>
    </location>
</feature>
<feature type="region of interest" description="Disordered" evidence="1">
    <location>
        <begin position="64"/>
        <end position="85"/>
    </location>
</feature>
<keyword evidence="2" id="KW-0472">Membrane</keyword>
<keyword evidence="2" id="KW-0812">Transmembrane</keyword>
<dbReference type="EMBL" id="LR797478">
    <property type="protein sequence ID" value="CAB4219261.1"/>
    <property type="molecule type" value="Genomic_DNA"/>
</dbReference>
<sequence>MRKFYALLFLLFFSIPAFAVGTIIAVSVMGLAAGSFAAVAVAFAINMVVSAVISKALFSPTQPSMDGSGASQAPNPGNRQQIPPATDNKLPVVYGDAWVGGTIVDLSISENNQDIYYVLALSEVTNSNTGQTPDTITFGDIYYGGKKVIFQGDGRTVASLLDESTGESNTQVNGLIQFFLYSNGSNSPTNTPQSAIEVMQTAGLVYKWNSTKLMTNCAFMIIHLTYNGEAGIRGIEQTKIQVRNSRYKPGDVYSDYLINTRYGAALPASQIDYTSLTALNTYCDEAFTYTDYDGFTSTQTRFRFDGTVDTTRSIMQNLQDMASCCDCLLKYTEITAKWGVIVQKPSYTVAMALNDSNICSAIQITPLDLSNSFNVAECKFPDKQNQDAFNSTTFDLAEIDPALLFPNEPVNKQSISLPLVNDDVRAQYLANRFLKSAREDLQVDCSVNFVGIQLEAGDIVSLTNVNYGWVAKLFRINKITETFEESGAIVCKLLLMEFNPSVYDDVAITQFTPSPNTGIGSPTTFGTLTAPTVSSSDPAATIPYFNLQVITASAGITQYAEVWYSAFSSPTASQLIFIGTSEIQSDGTPWNPNTALPPITVANIPAGNWYFFSRMVNSLASSPFSSASSLLQWRPSTYQFTERYLAVAYADNATGTSNFSLSPTNRLYYGLLNTSQSSGTHPANEYTWFLADPAFSTNVYLCYINRQNRKFSFDTGFAIYAAGTGAFVPSQALIFDPRLWAALPDGSNYIDLDASTGQLLSTGTTTVGTGEISVSNTQDGKVVASLKQYLDFGSGVYSKTATGLASLTIDIYGRVVGFTIPDYFYFTAEYKNATSGQTVFTVTRGAGYISGQCLVFKNGVLLDTSEYTDTGGTTGTVTLGTACALNDQVCIQSFKSVASTGGAVYATFTRTTATLTNQASYTPASINSGFEFLFMNGSQLNEQDYDIVGGVITNMPSLATGLLTIIQWTPNNLTTPNGDPVNILINSIIGQTAYNFGYTAGALNLYMNGSLLTQGVDYNTVSGGYVLTNTPNTVIETQMQQTFARTGAV</sequence>
<dbReference type="EMBL" id="LR797112">
    <property type="protein sequence ID" value="CAB4187340.1"/>
    <property type="molecule type" value="Genomic_DNA"/>
</dbReference>
<gene>
    <name evidence="3" type="ORF">UFOVP1163_17</name>
    <name evidence="4" type="ORF">UFOVP1613_15</name>
</gene>
<reference evidence="3" key="1">
    <citation type="submission" date="2020-05" db="EMBL/GenBank/DDBJ databases">
        <authorList>
            <person name="Chiriac C."/>
            <person name="Salcher M."/>
            <person name="Ghai R."/>
            <person name="Kavagutti S V."/>
        </authorList>
    </citation>
    <scope>NUCLEOTIDE SEQUENCE</scope>
</reference>
<keyword evidence="2" id="KW-1133">Transmembrane helix</keyword>
<name>A0A6J5QS48_9CAUD</name>
<evidence type="ECO:0000313" key="4">
    <source>
        <dbReference type="EMBL" id="CAB4219261.1"/>
    </source>
</evidence>